<gene>
    <name evidence="6" type="ORF">IGS73_11405</name>
</gene>
<keyword evidence="2" id="KW-0378">Hydrolase</keyword>
<feature type="domain" description="Carboxyltransferase" evidence="5">
    <location>
        <begin position="60"/>
        <end position="108"/>
    </location>
</feature>
<keyword evidence="3" id="KW-0067">ATP-binding</keyword>
<feature type="region of interest" description="Disordered" evidence="4">
    <location>
        <begin position="1"/>
        <end position="56"/>
    </location>
</feature>
<dbReference type="GO" id="GO:0016787">
    <property type="term" value="F:hydrolase activity"/>
    <property type="evidence" value="ECO:0007669"/>
    <property type="project" value="UniProtKB-KW"/>
</dbReference>
<dbReference type="InterPro" id="IPR003778">
    <property type="entry name" value="CT_A_B"/>
</dbReference>
<dbReference type="AlphaFoldDB" id="A0A7L9IXA0"/>
<keyword evidence="1" id="KW-0547">Nucleotide-binding</keyword>
<accession>A0A7L9IXA0</accession>
<dbReference type="GO" id="GO:0005524">
    <property type="term" value="F:ATP binding"/>
    <property type="evidence" value="ECO:0007669"/>
    <property type="project" value="UniProtKB-KW"/>
</dbReference>
<reference evidence="6 7" key="1">
    <citation type="submission" date="2020-10" db="EMBL/GenBank/DDBJ databases">
        <title>Janibacter indicus TT2 genome sequence.</title>
        <authorList>
            <person name="Lee K."/>
            <person name="Ganzorig M."/>
        </authorList>
    </citation>
    <scope>NUCLEOTIDE SEQUENCE [LARGE SCALE GENOMIC DNA]</scope>
    <source>
        <strain evidence="6 7">TT2</strain>
    </source>
</reference>
<dbReference type="EMBL" id="CP062789">
    <property type="protein sequence ID" value="QOK21744.1"/>
    <property type="molecule type" value="Genomic_DNA"/>
</dbReference>
<organism evidence="6 7">
    <name type="scientific">Janibacter indicus</name>
    <dbReference type="NCBI Taxonomy" id="857417"/>
    <lineage>
        <taxon>Bacteria</taxon>
        <taxon>Bacillati</taxon>
        <taxon>Actinomycetota</taxon>
        <taxon>Actinomycetes</taxon>
        <taxon>Micrococcales</taxon>
        <taxon>Intrasporangiaceae</taxon>
        <taxon>Janibacter</taxon>
    </lineage>
</organism>
<evidence type="ECO:0000256" key="1">
    <source>
        <dbReference type="ARBA" id="ARBA00022741"/>
    </source>
</evidence>
<sequence length="136" mass="15229">MPRTPAPCGAHRPRHPRPTRDDDGGSRSPALSRRHAWPAHRGRDEPGPRDLRRRGRLRRLHLSRRRTLTSAEWSVTADVDRVGARLQGPTLERAVTDELPSEEVVRGSCDRAAQLVPGARVRLSRAGAPARRRAPR</sequence>
<dbReference type="Proteomes" id="UP000593998">
    <property type="component" value="Chromosome"/>
</dbReference>
<proteinExistence type="predicted"/>
<evidence type="ECO:0000256" key="4">
    <source>
        <dbReference type="SAM" id="MobiDB-lite"/>
    </source>
</evidence>
<dbReference type="Gene3D" id="2.40.100.10">
    <property type="entry name" value="Cyclophilin-like"/>
    <property type="match status" value="1"/>
</dbReference>
<evidence type="ECO:0000313" key="6">
    <source>
        <dbReference type="EMBL" id="QOK21744.1"/>
    </source>
</evidence>
<feature type="compositionally biased region" description="Basic and acidic residues" evidence="4">
    <location>
        <begin position="41"/>
        <end position="50"/>
    </location>
</feature>
<dbReference type="Pfam" id="PF02626">
    <property type="entry name" value="CT_A_B"/>
    <property type="match status" value="1"/>
</dbReference>
<evidence type="ECO:0000313" key="7">
    <source>
        <dbReference type="Proteomes" id="UP000593998"/>
    </source>
</evidence>
<evidence type="ECO:0000259" key="5">
    <source>
        <dbReference type="Pfam" id="PF02626"/>
    </source>
</evidence>
<protein>
    <recommendedName>
        <fullName evidence="5">Carboxyltransferase domain-containing protein</fullName>
    </recommendedName>
</protein>
<dbReference type="InterPro" id="IPR029000">
    <property type="entry name" value="Cyclophilin-like_dom_sf"/>
</dbReference>
<evidence type="ECO:0000256" key="3">
    <source>
        <dbReference type="ARBA" id="ARBA00022840"/>
    </source>
</evidence>
<evidence type="ECO:0000256" key="2">
    <source>
        <dbReference type="ARBA" id="ARBA00022801"/>
    </source>
</evidence>
<name>A0A7L9IXA0_9MICO</name>